<evidence type="ECO:0000256" key="2">
    <source>
        <dbReference type="ARBA" id="ARBA00023125"/>
    </source>
</evidence>
<dbReference type="InterPro" id="IPR014757">
    <property type="entry name" value="Tscrpt_reg_IclR_C"/>
</dbReference>
<dbReference type="GO" id="GO:0045892">
    <property type="term" value="P:negative regulation of DNA-templated transcription"/>
    <property type="evidence" value="ECO:0007669"/>
    <property type="project" value="TreeGrafter"/>
</dbReference>
<feature type="domain" description="HTH iclR-type" evidence="4">
    <location>
        <begin position="12"/>
        <end position="73"/>
    </location>
</feature>
<dbReference type="GO" id="GO:0003700">
    <property type="term" value="F:DNA-binding transcription factor activity"/>
    <property type="evidence" value="ECO:0007669"/>
    <property type="project" value="TreeGrafter"/>
</dbReference>
<name>A0A6J5Z7D5_9ZZZZ</name>
<dbReference type="EMBL" id="CAFBQG010000155">
    <property type="protein sequence ID" value="CAB5053100.1"/>
    <property type="molecule type" value="Genomic_DNA"/>
</dbReference>
<keyword evidence="2" id="KW-0238">DNA-binding</keyword>
<evidence type="ECO:0000259" key="4">
    <source>
        <dbReference type="PROSITE" id="PS51077"/>
    </source>
</evidence>
<dbReference type="EMBL" id="CAFAAO010000010">
    <property type="protein sequence ID" value="CAB4805052.1"/>
    <property type="molecule type" value="Genomic_DNA"/>
</dbReference>
<gene>
    <name evidence="8" type="ORF">UFOPK2648_01114</name>
    <name evidence="9" type="ORF">UFOPK3037_00899</name>
    <name evidence="10" type="ORF">UFOPK3278_01227</name>
    <name evidence="6" type="ORF">UFOPK3406_00693</name>
    <name evidence="7" type="ORF">UFOPK3925_01180</name>
    <name evidence="11" type="ORF">UFOPK4097_00682</name>
    <name evidence="12" type="ORF">UFOPK4301_01114</name>
</gene>
<keyword evidence="3" id="KW-0804">Transcription</keyword>
<dbReference type="InterPro" id="IPR029016">
    <property type="entry name" value="GAF-like_dom_sf"/>
</dbReference>
<dbReference type="InterPro" id="IPR050707">
    <property type="entry name" value="HTH_MetabolicPath_Reg"/>
</dbReference>
<dbReference type="PROSITE" id="PS51078">
    <property type="entry name" value="ICLR_ED"/>
    <property type="match status" value="1"/>
</dbReference>
<reference evidence="6" key="1">
    <citation type="submission" date="2020-05" db="EMBL/GenBank/DDBJ databases">
        <authorList>
            <person name="Chiriac C."/>
            <person name="Salcher M."/>
            <person name="Ghai R."/>
            <person name="Kavagutti S V."/>
        </authorList>
    </citation>
    <scope>NUCLEOTIDE SEQUENCE</scope>
</reference>
<dbReference type="InterPro" id="IPR036388">
    <property type="entry name" value="WH-like_DNA-bd_sf"/>
</dbReference>
<dbReference type="InterPro" id="IPR005471">
    <property type="entry name" value="Tscrpt_reg_IclR_N"/>
</dbReference>
<evidence type="ECO:0000259" key="5">
    <source>
        <dbReference type="PROSITE" id="PS51078"/>
    </source>
</evidence>
<dbReference type="PANTHER" id="PTHR30136">
    <property type="entry name" value="HELIX-TURN-HELIX TRANSCRIPTIONAL REGULATOR, ICLR FAMILY"/>
    <property type="match status" value="1"/>
</dbReference>
<evidence type="ECO:0000313" key="10">
    <source>
        <dbReference type="EMBL" id="CAB4850383.1"/>
    </source>
</evidence>
<evidence type="ECO:0000313" key="7">
    <source>
        <dbReference type="EMBL" id="CAB4342914.1"/>
    </source>
</evidence>
<dbReference type="PROSITE" id="PS51077">
    <property type="entry name" value="HTH_ICLR"/>
    <property type="match status" value="1"/>
</dbReference>
<accession>A0A6J5Z7D5</accession>
<protein>
    <submittedName>
        <fullName evidence="6">Unannotated protein</fullName>
    </submittedName>
</protein>
<organism evidence="6">
    <name type="scientific">freshwater metagenome</name>
    <dbReference type="NCBI Taxonomy" id="449393"/>
    <lineage>
        <taxon>unclassified sequences</taxon>
        <taxon>metagenomes</taxon>
        <taxon>ecological metagenomes</taxon>
    </lineage>
</organism>
<keyword evidence="1" id="KW-0805">Transcription regulation</keyword>
<feature type="domain" description="IclR-ED" evidence="5">
    <location>
        <begin position="74"/>
        <end position="256"/>
    </location>
</feature>
<evidence type="ECO:0000313" key="11">
    <source>
        <dbReference type="EMBL" id="CAB5016826.1"/>
    </source>
</evidence>
<dbReference type="EMBL" id="CAFBIX010000067">
    <property type="protein sequence ID" value="CAB4850383.1"/>
    <property type="molecule type" value="Genomic_DNA"/>
</dbReference>
<dbReference type="GO" id="GO:0003677">
    <property type="term" value="F:DNA binding"/>
    <property type="evidence" value="ECO:0007669"/>
    <property type="project" value="UniProtKB-KW"/>
</dbReference>
<evidence type="ECO:0000256" key="1">
    <source>
        <dbReference type="ARBA" id="ARBA00023015"/>
    </source>
</evidence>
<sequence length="259" mass="27722">MGNTHLADSSSVQSVDRALAILEILAQRGESGVTEIAADLGVHKSTASRLMGALLNRGLVDQVSDRGRYRLGLGLVRLAGNVTSSLDAVSGSRAITRALATEVGETVNIAVLDNNRVLYVDQVVGPSMVSMRSWLGQSVPTHCTATGKVLTAWLDKPERIAARPATWKKLAPNTITSVDALEKELEQVRKQGFAVANQEMEADFMAIAAPIRDEHDEVTAALVISGPASRIKAKDFDALGHIVKLSASKLSGNPNYWRE</sequence>
<evidence type="ECO:0000313" key="6">
    <source>
        <dbReference type="EMBL" id="CAB4337338.1"/>
    </source>
</evidence>
<dbReference type="Gene3D" id="3.30.450.40">
    <property type="match status" value="1"/>
</dbReference>
<dbReference type="AlphaFoldDB" id="A0A6J5Z7D5"/>
<dbReference type="Pfam" id="PF09339">
    <property type="entry name" value="HTH_IclR"/>
    <property type="match status" value="1"/>
</dbReference>
<dbReference type="FunFam" id="1.10.10.10:FF:000056">
    <property type="entry name" value="IclR family transcriptional regulator"/>
    <property type="match status" value="1"/>
</dbReference>
<dbReference type="PANTHER" id="PTHR30136:SF35">
    <property type="entry name" value="HTH-TYPE TRANSCRIPTIONAL REGULATOR RV1719"/>
    <property type="match status" value="1"/>
</dbReference>
<dbReference type="InterPro" id="IPR036390">
    <property type="entry name" value="WH_DNA-bd_sf"/>
</dbReference>
<evidence type="ECO:0000256" key="3">
    <source>
        <dbReference type="ARBA" id="ARBA00023163"/>
    </source>
</evidence>
<dbReference type="EMBL" id="CAEZYC010000074">
    <property type="protein sequence ID" value="CAB4715134.1"/>
    <property type="molecule type" value="Genomic_DNA"/>
</dbReference>
<dbReference type="EMBL" id="CAFBPK010000008">
    <property type="protein sequence ID" value="CAB5016826.1"/>
    <property type="molecule type" value="Genomic_DNA"/>
</dbReference>
<evidence type="ECO:0000313" key="8">
    <source>
        <dbReference type="EMBL" id="CAB4715134.1"/>
    </source>
</evidence>
<dbReference type="SMART" id="SM00346">
    <property type="entry name" value="HTH_ICLR"/>
    <property type="match status" value="1"/>
</dbReference>
<dbReference type="Gene3D" id="1.10.10.10">
    <property type="entry name" value="Winged helix-like DNA-binding domain superfamily/Winged helix DNA-binding domain"/>
    <property type="match status" value="1"/>
</dbReference>
<evidence type="ECO:0000313" key="12">
    <source>
        <dbReference type="EMBL" id="CAB5053100.1"/>
    </source>
</evidence>
<evidence type="ECO:0000313" key="9">
    <source>
        <dbReference type="EMBL" id="CAB4805052.1"/>
    </source>
</evidence>
<dbReference type="EMBL" id="CAESAD010000009">
    <property type="protein sequence ID" value="CAB4342914.1"/>
    <property type="molecule type" value="Genomic_DNA"/>
</dbReference>
<proteinExistence type="predicted"/>
<dbReference type="Pfam" id="PF01614">
    <property type="entry name" value="IclR_C"/>
    <property type="match status" value="1"/>
</dbReference>
<dbReference type="SUPFAM" id="SSF46785">
    <property type="entry name" value="Winged helix' DNA-binding domain"/>
    <property type="match status" value="1"/>
</dbReference>
<dbReference type="SUPFAM" id="SSF55781">
    <property type="entry name" value="GAF domain-like"/>
    <property type="match status" value="1"/>
</dbReference>
<dbReference type="EMBL" id="CAESAI010000013">
    <property type="protein sequence ID" value="CAB4337338.1"/>
    <property type="molecule type" value="Genomic_DNA"/>
</dbReference>